<dbReference type="EMBL" id="CP023325">
    <property type="protein sequence ID" value="ATY63746.1"/>
    <property type="molecule type" value="Genomic_DNA"/>
</dbReference>
<reference evidence="2 3" key="1">
    <citation type="journal article" date="2017" name="BMC Genomics">
        <title>Chromosome level assembly and secondary metabolite potential of the parasitic fungus Cordyceps militaris.</title>
        <authorList>
            <person name="Kramer G.J."/>
            <person name="Nodwell J.R."/>
        </authorList>
    </citation>
    <scope>NUCLEOTIDE SEQUENCE [LARGE SCALE GENOMIC DNA]</scope>
    <source>
        <strain evidence="2 3">ATCC 34164</strain>
    </source>
</reference>
<evidence type="ECO:0000313" key="2">
    <source>
        <dbReference type="EMBL" id="ATY63746.1"/>
    </source>
</evidence>
<sequence>MLYTAIAAVAFAATVAAAPSAETKKRASGSDQNISIYRFGDPAGCHDVLRVSGACGISTYFKNVDQAASFVAIPSKLFDKFTPNDPKSPTIKAAPQTNTLCGKTITITHNGVTKTAIVADRNFSNDNSIDTCMDIWSAFGGKDGDGTVIHGATWSVDGV</sequence>
<dbReference type="Gene3D" id="2.40.40.10">
    <property type="entry name" value="RlpA-like domain"/>
    <property type="match status" value="1"/>
</dbReference>
<organism evidence="2 3">
    <name type="scientific">Cordyceps militaris</name>
    <name type="common">Caterpillar fungus</name>
    <name type="synonym">Clavaria militaris</name>
    <dbReference type="NCBI Taxonomy" id="73501"/>
    <lineage>
        <taxon>Eukaryota</taxon>
        <taxon>Fungi</taxon>
        <taxon>Dikarya</taxon>
        <taxon>Ascomycota</taxon>
        <taxon>Pezizomycotina</taxon>
        <taxon>Sordariomycetes</taxon>
        <taxon>Hypocreomycetidae</taxon>
        <taxon>Hypocreales</taxon>
        <taxon>Cordycipitaceae</taxon>
        <taxon>Cordyceps</taxon>
    </lineage>
</organism>
<dbReference type="OrthoDB" id="623670at2759"/>
<evidence type="ECO:0000256" key="1">
    <source>
        <dbReference type="SAM" id="SignalP"/>
    </source>
</evidence>
<accession>A0A2H4SKW3</accession>
<dbReference type="VEuPathDB" id="FungiDB:CCM_01600"/>
<evidence type="ECO:0000313" key="3">
    <source>
        <dbReference type="Proteomes" id="UP000323067"/>
    </source>
</evidence>
<gene>
    <name evidence="2" type="ORF">A9K55_004730</name>
</gene>
<name>A0A2H4SKW3_CORMI</name>
<dbReference type="InterPro" id="IPR036908">
    <property type="entry name" value="RlpA-like_sf"/>
</dbReference>
<dbReference type="VEuPathDB" id="FungiDB:A9K55_004730"/>
<dbReference type="Proteomes" id="UP000323067">
    <property type="component" value="Chromosome v"/>
</dbReference>
<proteinExistence type="predicted"/>
<keyword evidence="1" id="KW-0732">Signal</keyword>
<dbReference type="CDD" id="cd22191">
    <property type="entry name" value="DPBB_RlpA_EXP_N-like"/>
    <property type="match status" value="1"/>
</dbReference>
<feature type="signal peptide" evidence="1">
    <location>
        <begin position="1"/>
        <end position="17"/>
    </location>
</feature>
<dbReference type="SUPFAM" id="SSF50685">
    <property type="entry name" value="Barwin-like endoglucanases"/>
    <property type="match status" value="1"/>
</dbReference>
<protein>
    <submittedName>
        <fullName evidence="2">Uncharacterized protein</fullName>
    </submittedName>
</protein>
<dbReference type="AlphaFoldDB" id="A0A2H4SKW3"/>
<feature type="chain" id="PRO_5014131510" evidence="1">
    <location>
        <begin position="18"/>
        <end position="159"/>
    </location>
</feature>